<proteinExistence type="predicted"/>
<reference evidence="1 2" key="1">
    <citation type="submission" date="2024-02" db="EMBL/GenBank/DDBJ databases">
        <authorList>
            <person name="Chen Y."/>
            <person name="Shah S."/>
            <person name="Dougan E. K."/>
            <person name="Thang M."/>
            <person name="Chan C."/>
        </authorList>
    </citation>
    <scope>NUCLEOTIDE SEQUENCE [LARGE SCALE GENOMIC DNA]</scope>
</reference>
<evidence type="ECO:0000313" key="1">
    <source>
        <dbReference type="EMBL" id="CAK8987971.1"/>
    </source>
</evidence>
<sequence>MQEGISEAAKHAAPFWLLTDYTRWFFHLPHCVSSASFFAADWNASQSTAISVDIAMLVIVGCCLFAWCSDIYRLCPGWGAVRRFDSDGNEDRRARESLLQKDFDHRQAAALEASEAPKLYGALGPPTWGVLESPNQQEVMVNHPVHGQVKVRSNFEETQQLRRESTWWAKDERYFAEQANLRRGELCVNEPFAKLGSAI</sequence>
<dbReference type="EMBL" id="CAXAMN010000337">
    <property type="protein sequence ID" value="CAK8987971.1"/>
    <property type="molecule type" value="Genomic_DNA"/>
</dbReference>
<evidence type="ECO:0000313" key="2">
    <source>
        <dbReference type="Proteomes" id="UP001642484"/>
    </source>
</evidence>
<keyword evidence="2" id="KW-1185">Reference proteome</keyword>
<organism evidence="1 2">
    <name type="scientific">Durusdinium trenchii</name>
    <dbReference type="NCBI Taxonomy" id="1381693"/>
    <lineage>
        <taxon>Eukaryota</taxon>
        <taxon>Sar</taxon>
        <taxon>Alveolata</taxon>
        <taxon>Dinophyceae</taxon>
        <taxon>Suessiales</taxon>
        <taxon>Symbiodiniaceae</taxon>
        <taxon>Durusdinium</taxon>
    </lineage>
</organism>
<gene>
    <name evidence="1" type="ORF">CCMP2556_LOCUS1077</name>
</gene>
<name>A0ABP0HCM9_9DINO</name>
<comment type="caution">
    <text evidence="1">The sequence shown here is derived from an EMBL/GenBank/DDBJ whole genome shotgun (WGS) entry which is preliminary data.</text>
</comment>
<dbReference type="Proteomes" id="UP001642484">
    <property type="component" value="Unassembled WGS sequence"/>
</dbReference>
<accession>A0ABP0HCM9</accession>
<protein>
    <submittedName>
        <fullName evidence="1">Uncharacterized protein</fullName>
    </submittedName>
</protein>